<organism evidence="2 3">
    <name type="scientific">Paenibacillus aquistagni</name>
    <dbReference type="NCBI Taxonomy" id="1852522"/>
    <lineage>
        <taxon>Bacteria</taxon>
        <taxon>Bacillati</taxon>
        <taxon>Bacillota</taxon>
        <taxon>Bacilli</taxon>
        <taxon>Bacillales</taxon>
        <taxon>Paenibacillaceae</taxon>
        <taxon>Paenibacillus</taxon>
    </lineage>
</organism>
<dbReference type="Proteomes" id="UP000193834">
    <property type="component" value="Unassembled WGS sequence"/>
</dbReference>
<proteinExistence type="predicted"/>
<evidence type="ECO:0000313" key="3">
    <source>
        <dbReference type="Proteomes" id="UP000193834"/>
    </source>
</evidence>
<dbReference type="EMBL" id="FXAZ01000001">
    <property type="protein sequence ID" value="SMG20564.1"/>
    <property type="molecule type" value="Genomic_DNA"/>
</dbReference>
<keyword evidence="1" id="KW-0472">Membrane</keyword>
<keyword evidence="1" id="KW-1133">Transmembrane helix</keyword>
<protein>
    <submittedName>
        <fullName evidence="2">Uncharacterized protein</fullName>
    </submittedName>
</protein>
<feature type="transmembrane region" description="Helical" evidence="1">
    <location>
        <begin position="7"/>
        <end position="27"/>
    </location>
</feature>
<keyword evidence="3" id="KW-1185">Reference proteome</keyword>
<gene>
    <name evidence="2" type="ORF">SAMN06295960_1039</name>
</gene>
<accession>A0A1X7J073</accession>
<dbReference type="AlphaFoldDB" id="A0A1X7J073"/>
<dbReference type="RefSeq" id="WP_085493227.1">
    <property type="nucleotide sequence ID" value="NZ_FXAZ01000001.1"/>
</dbReference>
<dbReference type="OrthoDB" id="2657109at2"/>
<reference evidence="2 3" key="1">
    <citation type="submission" date="2017-04" db="EMBL/GenBank/DDBJ databases">
        <authorList>
            <person name="Afonso C.L."/>
            <person name="Miller P.J."/>
            <person name="Scott M.A."/>
            <person name="Spackman E."/>
            <person name="Goraichik I."/>
            <person name="Dimitrov K.M."/>
            <person name="Suarez D.L."/>
            <person name="Swayne D.E."/>
        </authorList>
    </citation>
    <scope>NUCLEOTIDE SEQUENCE [LARGE SCALE GENOMIC DNA]</scope>
    <source>
        <strain evidence="2 3">11</strain>
    </source>
</reference>
<dbReference type="STRING" id="1852522.SAMN06295960_1039"/>
<keyword evidence="1" id="KW-0812">Transmembrane</keyword>
<evidence type="ECO:0000313" key="2">
    <source>
        <dbReference type="EMBL" id="SMG20564.1"/>
    </source>
</evidence>
<evidence type="ECO:0000256" key="1">
    <source>
        <dbReference type="SAM" id="Phobius"/>
    </source>
</evidence>
<sequence>MIKKKRYTAVLIAILLMTNAILLVIVINQKSDQAVLREGLRLYELEGSGQHWDIVHYKVLITPDRIKRGSAKLIYKGQPDDIEDSDYFSFLIIEGQNPVYSQASSSTGGPVSILNNLDDMGSIEGPISDDDPPLDRPLIERSKAKMIWNDRDGVTHQEIIEMKISYEYEYAGS</sequence>
<name>A0A1X7J073_9BACL</name>